<dbReference type="Pfam" id="PF00668">
    <property type="entry name" value="Condensation"/>
    <property type="match status" value="2"/>
</dbReference>
<dbReference type="Gene3D" id="2.30.38.10">
    <property type="entry name" value="Luciferase, Domain 3"/>
    <property type="match status" value="1"/>
</dbReference>
<dbReference type="Pfam" id="PF00550">
    <property type="entry name" value="PP-binding"/>
    <property type="match status" value="2"/>
</dbReference>
<dbReference type="CDD" id="cd05930">
    <property type="entry name" value="A_NRPS"/>
    <property type="match status" value="2"/>
</dbReference>
<dbReference type="PROSITE" id="PS00455">
    <property type="entry name" value="AMP_BINDING"/>
    <property type="match status" value="2"/>
</dbReference>
<dbReference type="Gene3D" id="3.30.559.10">
    <property type="entry name" value="Chloramphenicol acetyltransferase-like domain"/>
    <property type="match status" value="2"/>
</dbReference>
<dbReference type="PANTHER" id="PTHR45527">
    <property type="entry name" value="NONRIBOSOMAL PEPTIDE SYNTHETASE"/>
    <property type="match status" value="1"/>
</dbReference>
<evidence type="ECO:0000313" key="6">
    <source>
        <dbReference type="EMBL" id="MDT0476278.1"/>
    </source>
</evidence>
<sequence length="2133" mass="231781">MDVNQHTEFPLNAAQRRVWFAEQFQDVGPSYVLDAALRLYGPLDPDAVERALGELVRLHPMLGARFGVSPDGRPHQWTEPRPPRLTRSRASGSSPEERYADAMRQAERLRTRLPPRGEGAPLAATLIHVAAQEHLFVIAYHHLLGDATSSRLMLRDFMRLYAHAVDPAQARPHAAGPTFADLVDEEETPAHKARQAEQARVTVRRLADAPSVSTVPPDRTRPAVLGPAAHWTPLRLPGPLQHRVARFARACRATPFVVYSAALHLLIQHYTGQRDTLVGYMAEGRRTGFSDVVGFQARTLVQRLRRAGQLTAAEAVAQLADDIRSGMAHGHAPLEDLVRAGHARPTGSQHPLFQAMINYFDLGPDTETVGVRAHAVVVPAPWSWLDLEIRLHHRGDGLVEGYLRCPSELYEARTCRQIARHFARLLEEMTAAPNAPLTALVLLDDEEEARVLAAGRGPSRAQPETLTRLLRQGLLETPGHRPALRFEGTGLTYSELARYAGAVSAWLHRQGVGPDDVVVVSAPRSVELVAAVTGAVLTGAAYLPLDPDEPPTRVAQMLEALTPKAALVAGAPRWTGEETLPHLQVAKVFTQVTDAEITAALARRTEPAPEALAYVIHTSGSTGEPKAVGNTQAGIANRLGWMQDKFSLGADDTVLQKTPSTFDVSVWELFWPLVHGARLALARPGGHRDPGYLGQLIRAERVTLAHFVPSMLRAFVDSGEFTTPLPLRDVICSGEALPPRLCAEVLAAGPYRLHNLYGPTEAAIDVTAHRCVPADGTATSVPIGKAVANTVVRVLDEHGHLQPFGAVGELHLGGVQLARGYLGRQALTDERFVPAPHREGERLYRTGDLARMAPDGRLEFLGRTDRQLKLRGFRVEPGEIEARLEAVPGVRQAVVHFHDGEQGGTPRGLVAFYRADDRVTPQAVAAALAAVLPAHMIPDRYHQVDHIPVLTTGKADRGALTRLDAQETGRGFPEADETPSGPVEAALLEAFRTVLGQRDVALDVSFFALGGDSISSIALVATARTAGVGLQVHEVFTHPTVRQLAAVARPVLPEVTGTDTAPAGAAHKPPYSLLGEHTDLVAALPASAVDAFPLSAGLAGLVVESARPERYRVYLTSLRLRGHFDAQRFRKAAQHVFARHPFLRSSLWRANASAEPLHVVHRSVAVPLTIVDLRGRSGRQNAFRSWAETETRTPFDWYEPPVVRLTVHLLDTDRFRLTLCEPWLDGYSASLVLTELLERYQAHTTDEPSDEAEVVHGYEDFLSGQLTAAEGPSRDFWHRALEDAPPTHLWTNEETASGEPLATHTDVDIPADVTATLRTLNRTSGMPLKSMLLAAHVRALASLTGQSEVITALMSNARPETHGGAEAIGFFLNPTPLRVDVGRGTWWDLVQRLHDVEGTTLPHRAYPYASLLRGGAVSSIGTLFNFTHFHPYYRVDQGGQVRVEEREANDHTYFPLTVQFQLDPLTDRLTLRLEFFGRAVPERRRSYIASLYLTALSRLASGPHHDHHTDPLLVPGERPEHRALPGGRAPRPSTLHGAFARQATRTPAAIAVRSPGGDLTYAEVASLAARLSTALRRFGLRPGDPVGVCLPRTPHLVAAVIGVLAAGGVYMPLDPALSITRHRAMAERAHCRLLIVDDSTRELTVEGTRQVRVDLLLEQAAPGDLSELVRTDDHRQPAYLVFTSGSTGAPKGVLVSHGAVHNRLRWGWRTSPYVPGELACARTPIAFVDSVAELLSGLLQGTPTYLVPDEVHHPDELAEVIAREGITRVTLVPTLLGELLRGRSDLSVSLRSVRHWTVSGEALPVALAHELLARLPGTRIHNLYGSSEVAGDVSGYEVRGDETGPSVPIGTAVDGCVLSVVDAWGNPVPRGTVGELVVSGIGVGLGYWRDPALTDARFVPDRWASLMKAEPSPTGRAFRTGDLAVVNEEGNLEYRGRVDRRMKIRGVRLEPTEIESALRRDPEVLDAVVMSDPDASAPRCVAVLMPGSHAADIDVTRLRRLVADQVSAAAVPEVFAVAGVFPRTATGKVDRSELWRVAQRLDAGSIGGGAARTEVEERLASLWRERLGLADVERGNDFFDLGGHSLHAVLLSSAIHHSLGVRLKVSEIFAHPVLADQAELVTRRLSGRPANGS</sequence>
<keyword evidence="2" id="KW-0596">Phosphopantetheine</keyword>
<dbReference type="Gene3D" id="3.30.559.30">
    <property type="entry name" value="Nonribosomal peptide synthetase, condensation domain"/>
    <property type="match status" value="2"/>
</dbReference>
<feature type="domain" description="Carrier" evidence="5">
    <location>
        <begin position="2050"/>
        <end position="2125"/>
    </location>
</feature>
<dbReference type="InterPro" id="IPR045851">
    <property type="entry name" value="AMP-bd_C_sf"/>
</dbReference>
<feature type="region of interest" description="Disordered" evidence="4">
    <location>
        <begin position="69"/>
        <end position="99"/>
    </location>
</feature>
<feature type="compositionally biased region" description="Basic and acidic residues" evidence="4">
    <location>
        <begin position="72"/>
        <end position="82"/>
    </location>
</feature>
<organism evidence="6 7">
    <name type="scientific">Streptomyces hintoniae</name>
    <dbReference type="NCBI Taxonomy" id="3075521"/>
    <lineage>
        <taxon>Bacteria</taxon>
        <taxon>Bacillati</taxon>
        <taxon>Actinomycetota</taxon>
        <taxon>Actinomycetes</taxon>
        <taxon>Kitasatosporales</taxon>
        <taxon>Streptomycetaceae</taxon>
        <taxon>Streptomyces</taxon>
    </lineage>
</organism>
<dbReference type="Gene3D" id="3.40.50.12780">
    <property type="entry name" value="N-terminal domain of ligase-like"/>
    <property type="match status" value="1"/>
</dbReference>
<dbReference type="PROSITE" id="PS00012">
    <property type="entry name" value="PHOSPHOPANTETHEINE"/>
    <property type="match status" value="2"/>
</dbReference>
<dbReference type="InterPro" id="IPR020845">
    <property type="entry name" value="AMP-binding_CS"/>
</dbReference>
<protein>
    <submittedName>
        <fullName evidence="6">Amino acid adenylation domain-containing protein</fullName>
    </submittedName>
</protein>
<dbReference type="SUPFAM" id="SSF52777">
    <property type="entry name" value="CoA-dependent acyltransferases"/>
    <property type="match status" value="4"/>
</dbReference>
<dbReference type="InterPro" id="IPR006162">
    <property type="entry name" value="Ppantetheine_attach_site"/>
</dbReference>
<comment type="caution">
    <text evidence="6">The sequence shown here is derived from an EMBL/GenBank/DDBJ whole genome shotgun (WGS) entry which is preliminary data.</text>
</comment>
<dbReference type="Pfam" id="PF13193">
    <property type="entry name" value="AMP-binding_C"/>
    <property type="match status" value="1"/>
</dbReference>
<evidence type="ECO:0000256" key="4">
    <source>
        <dbReference type="SAM" id="MobiDB-lite"/>
    </source>
</evidence>
<dbReference type="Gene3D" id="1.10.1200.10">
    <property type="entry name" value="ACP-like"/>
    <property type="match status" value="2"/>
</dbReference>
<dbReference type="SUPFAM" id="SSF56801">
    <property type="entry name" value="Acetyl-CoA synthetase-like"/>
    <property type="match status" value="2"/>
</dbReference>
<dbReference type="PANTHER" id="PTHR45527:SF1">
    <property type="entry name" value="FATTY ACID SYNTHASE"/>
    <property type="match status" value="1"/>
</dbReference>
<dbReference type="SUPFAM" id="SSF47336">
    <property type="entry name" value="ACP-like"/>
    <property type="match status" value="2"/>
</dbReference>
<evidence type="ECO:0000256" key="3">
    <source>
        <dbReference type="ARBA" id="ARBA00022553"/>
    </source>
</evidence>
<dbReference type="InterPro" id="IPR036736">
    <property type="entry name" value="ACP-like_sf"/>
</dbReference>
<dbReference type="InterPro" id="IPR000873">
    <property type="entry name" value="AMP-dep_synth/lig_dom"/>
</dbReference>
<dbReference type="PROSITE" id="PS50075">
    <property type="entry name" value="CARRIER"/>
    <property type="match status" value="2"/>
</dbReference>
<name>A0ABU2UT23_9ACTN</name>
<keyword evidence="3" id="KW-0597">Phosphoprotein</keyword>
<dbReference type="InterPro" id="IPR001242">
    <property type="entry name" value="Condensation_dom"/>
</dbReference>
<comment type="cofactor">
    <cofactor evidence="1">
        <name>pantetheine 4'-phosphate</name>
        <dbReference type="ChEBI" id="CHEBI:47942"/>
    </cofactor>
</comment>
<accession>A0ABU2UT23</accession>
<dbReference type="EMBL" id="JAVRFF010000040">
    <property type="protein sequence ID" value="MDT0476278.1"/>
    <property type="molecule type" value="Genomic_DNA"/>
</dbReference>
<dbReference type="Gene3D" id="3.30.300.30">
    <property type="match status" value="2"/>
</dbReference>
<dbReference type="Pfam" id="PF00501">
    <property type="entry name" value="AMP-binding"/>
    <property type="match status" value="2"/>
</dbReference>
<dbReference type="InterPro" id="IPR042099">
    <property type="entry name" value="ANL_N_sf"/>
</dbReference>
<evidence type="ECO:0000256" key="1">
    <source>
        <dbReference type="ARBA" id="ARBA00001957"/>
    </source>
</evidence>
<dbReference type="Proteomes" id="UP001180489">
    <property type="component" value="Unassembled WGS sequence"/>
</dbReference>
<feature type="domain" description="Carrier" evidence="5">
    <location>
        <begin position="978"/>
        <end position="1052"/>
    </location>
</feature>
<dbReference type="NCBIfam" id="TIGR01733">
    <property type="entry name" value="AA-adenyl-dom"/>
    <property type="match status" value="2"/>
</dbReference>
<gene>
    <name evidence="6" type="ORF">RM863_29545</name>
</gene>
<evidence type="ECO:0000313" key="7">
    <source>
        <dbReference type="Proteomes" id="UP001180489"/>
    </source>
</evidence>
<reference evidence="6" key="1">
    <citation type="submission" date="2024-05" db="EMBL/GenBank/DDBJ databases">
        <title>30 novel species of actinomycetes from the DSMZ collection.</title>
        <authorList>
            <person name="Nouioui I."/>
        </authorList>
    </citation>
    <scope>NUCLEOTIDE SEQUENCE</scope>
    <source>
        <strain evidence="6">DSM 41014</strain>
    </source>
</reference>
<dbReference type="InterPro" id="IPR009081">
    <property type="entry name" value="PP-bd_ACP"/>
</dbReference>
<dbReference type="SMART" id="SM00823">
    <property type="entry name" value="PKS_PP"/>
    <property type="match status" value="2"/>
</dbReference>
<evidence type="ECO:0000256" key="2">
    <source>
        <dbReference type="ARBA" id="ARBA00022450"/>
    </source>
</evidence>
<evidence type="ECO:0000259" key="5">
    <source>
        <dbReference type="PROSITE" id="PS50075"/>
    </source>
</evidence>
<dbReference type="InterPro" id="IPR010071">
    <property type="entry name" value="AA_adenyl_dom"/>
</dbReference>
<keyword evidence="7" id="KW-1185">Reference proteome</keyword>
<dbReference type="InterPro" id="IPR025110">
    <property type="entry name" value="AMP-bd_C"/>
</dbReference>
<dbReference type="InterPro" id="IPR023213">
    <property type="entry name" value="CAT-like_dom_sf"/>
</dbReference>
<proteinExistence type="predicted"/>
<dbReference type="Gene3D" id="3.40.50.980">
    <property type="match status" value="2"/>
</dbReference>
<dbReference type="InterPro" id="IPR020806">
    <property type="entry name" value="PKS_PP-bd"/>
</dbReference>